<evidence type="ECO:0000313" key="4">
    <source>
        <dbReference type="EMBL" id="HEH31042.1"/>
    </source>
</evidence>
<dbReference type="InterPro" id="IPR020568">
    <property type="entry name" value="Ribosomal_Su5_D2-typ_SF"/>
</dbReference>
<reference evidence="4" key="1">
    <citation type="journal article" date="2020" name="mSystems">
        <title>Genome- and Community-Level Interaction Insights into Carbon Utilization and Element Cycling Functions of Hydrothermarchaeota in Hydrothermal Sediment.</title>
        <authorList>
            <person name="Zhou Z."/>
            <person name="Liu Y."/>
            <person name="Xu W."/>
            <person name="Pan J."/>
            <person name="Luo Z.H."/>
            <person name="Li M."/>
        </authorList>
    </citation>
    <scope>NUCLEOTIDE SEQUENCE [LARGE SCALE GENOMIC DNA]</scope>
    <source>
        <strain evidence="4">SpSt-27</strain>
    </source>
</reference>
<sequence length="660" mass="71219">MSANHMATATTITILILLLIILASGFSIATSQYYIDESRHVVIVAVAQLSNGSYTGVAADLFARVSCPGSGHVYVETFPLAEIDLQASTRVAAIIASTVANVSFWSCDFYASIRSDSPIVGGPSASGVTAVAFAAALLRLPINESIVMTGMIMPDGSIGPVGGVYYKLQAAISRGARMFLVPYGQTTDIVYTVVAQRVGPLTVYRTVPQTVNLTSYGASHGVVVKPVANIYEALSVFTGGLFSYSIGGYGETVVAIYNSVAPSLKSGIDNMKKEVSNVINLSKTIEQRALSTSYAYSLSQLLNNIDNGISSYTSLGSDLEAQNQLYSAASAYFQALIYAYWRLHLLNAVISRSYLSDVAEELRSRVYDLLEVVWSMSKQPLDISKLSILINTVDRLYEALIYVNRSASASYLDVATQYLAVASARISTAGFWLSLFNLSTSPLGRVIEPGDLENLSAVISALAQNIYSYIIAFSSQTTIPQNLFSEAQVRYSLMLSANTSIDRMSLGISSVSYMYLTLLYMFMLSESASLEALNKTIEISLTLLRSSLPLDVPLLLELSRAGGADTKLYNTARLSMLLSTYTTLGVESRAQQTPLQTMSPSTPQSIVTVVRTVTITQQATYTSTTGISTIAKGVQQDLWVLIPIILTILMLAILLKLIRV</sequence>
<feature type="transmembrane region" description="Helical" evidence="2">
    <location>
        <begin position="638"/>
        <end position="658"/>
    </location>
</feature>
<dbReference type="InterPro" id="IPR008269">
    <property type="entry name" value="Lon_proteolytic"/>
</dbReference>
<dbReference type="Gene3D" id="3.30.230.10">
    <property type="match status" value="1"/>
</dbReference>
<dbReference type="Pfam" id="PF05362">
    <property type="entry name" value="Lon_C"/>
    <property type="match status" value="1"/>
</dbReference>
<keyword evidence="2" id="KW-0812">Transmembrane</keyword>
<feature type="domain" description="Lon proteolytic" evidence="3">
    <location>
        <begin position="122"/>
        <end position="189"/>
    </location>
</feature>
<accession>A0A7J2TAN0</accession>
<dbReference type="EMBL" id="DSLL01000030">
    <property type="protein sequence ID" value="HEH31042.1"/>
    <property type="molecule type" value="Genomic_DNA"/>
</dbReference>
<dbReference type="GO" id="GO:0006508">
    <property type="term" value="P:proteolysis"/>
    <property type="evidence" value="ECO:0007669"/>
    <property type="project" value="InterPro"/>
</dbReference>
<name>A0A7J2TAN0_9CREN</name>
<comment type="caution">
    <text evidence="4">The sequence shown here is derived from an EMBL/GenBank/DDBJ whole genome shotgun (WGS) entry which is preliminary data.</text>
</comment>
<keyword evidence="2" id="KW-0472">Membrane</keyword>
<dbReference type="AlphaFoldDB" id="A0A7J2TAN0"/>
<evidence type="ECO:0000259" key="3">
    <source>
        <dbReference type="Pfam" id="PF05362"/>
    </source>
</evidence>
<organism evidence="4">
    <name type="scientific">Ignisphaera aggregans</name>
    <dbReference type="NCBI Taxonomy" id="334771"/>
    <lineage>
        <taxon>Archaea</taxon>
        <taxon>Thermoproteota</taxon>
        <taxon>Thermoprotei</taxon>
        <taxon>Desulfurococcales</taxon>
        <taxon>Desulfurococcaceae</taxon>
        <taxon>Ignisphaera</taxon>
    </lineage>
</organism>
<proteinExistence type="predicted"/>
<keyword evidence="2" id="KW-1133">Transmembrane helix</keyword>
<evidence type="ECO:0000256" key="1">
    <source>
        <dbReference type="ARBA" id="ARBA00004141"/>
    </source>
</evidence>
<dbReference type="GO" id="GO:0004252">
    <property type="term" value="F:serine-type endopeptidase activity"/>
    <property type="evidence" value="ECO:0007669"/>
    <property type="project" value="InterPro"/>
</dbReference>
<dbReference type="GO" id="GO:0004176">
    <property type="term" value="F:ATP-dependent peptidase activity"/>
    <property type="evidence" value="ECO:0007669"/>
    <property type="project" value="InterPro"/>
</dbReference>
<comment type="subcellular location">
    <subcellularLocation>
        <location evidence="1">Membrane</location>
        <topology evidence="1">Multi-pass membrane protein</topology>
    </subcellularLocation>
</comment>
<evidence type="ECO:0000256" key="2">
    <source>
        <dbReference type="SAM" id="Phobius"/>
    </source>
</evidence>
<dbReference type="InterPro" id="IPR014721">
    <property type="entry name" value="Ribsml_uS5_D2-typ_fold_subgr"/>
</dbReference>
<dbReference type="GO" id="GO:0016020">
    <property type="term" value="C:membrane"/>
    <property type="evidence" value="ECO:0007669"/>
    <property type="project" value="UniProtKB-SubCell"/>
</dbReference>
<gene>
    <name evidence="4" type="ORF">ENP99_02870</name>
</gene>
<protein>
    <recommendedName>
        <fullName evidence="3">Lon proteolytic domain-containing protein</fullName>
    </recommendedName>
</protein>
<dbReference type="SUPFAM" id="SSF54211">
    <property type="entry name" value="Ribosomal protein S5 domain 2-like"/>
    <property type="match status" value="1"/>
</dbReference>